<protein>
    <recommendedName>
        <fullName evidence="4">HMA domain-containing protein</fullName>
    </recommendedName>
</protein>
<dbReference type="PANTHER" id="PTHR47488:SF22">
    <property type="entry name" value="HEAVY METAL-ASSOCIATED DOMAIN CONTAINING PROTEIN, EXPRESSED"/>
    <property type="match status" value="1"/>
</dbReference>
<feature type="compositionally biased region" description="Basic and acidic residues" evidence="1">
    <location>
        <begin position="86"/>
        <end position="100"/>
    </location>
</feature>
<feature type="region of interest" description="Disordered" evidence="1">
    <location>
        <begin position="79"/>
        <end position="101"/>
    </location>
</feature>
<evidence type="ECO:0000256" key="1">
    <source>
        <dbReference type="SAM" id="MobiDB-lite"/>
    </source>
</evidence>
<name>A0A5J9TV97_9POAL</name>
<sequence length="188" mass="20819">MPTLIIMVDPECCRCSSKMQKVLCVNVLLDELDLATLIRGEFAIEKIVYEKDKVMVSWPFNADKLSCKAGRIIKNIKVAKTPPPKPEPKPEPKPKPKSEPCKLIPYPYPYCGRAAAPHRTASATPSHRSRRYQHRAEARATENGAGVPVPDVIVVPLLQLPADVHAAADAVPYGRLRRERPYGACAIM</sequence>
<dbReference type="InterPro" id="IPR044169">
    <property type="entry name" value="PI21"/>
</dbReference>
<dbReference type="Gramene" id="TVU14728">
    <property type="protein sequence ID" value="TVU14728"/>
    <property type="gene ID" value="EJB05_38218"/>
</dbReference>
<dbReference type="OrthoDB" id="694223at2759"/>
<dbReference type="EMBL" id="RWGY01000031">
    <property type="protein sequence ID" value="TVU14728.1"/>
    <property type="molecule type" value="Genomic_DNA"/>
</dbReference>
<proteinExistence type="predicted"/>
<organism evidence="2 3">
    <name type="scientific">Eragrostis curvula</name>
    <name type="common">weeping love grass</name>
    <dbReference type="NCBI Taxonomy" id="38414"/>
    <lineage>
        <taxon>Eukaryota</taxon>
        <taxon>Viridiplantae</taxon>
        <taxon>Streptophyta</taxon>
        <taxon>Embryophyta</taxon>
        <taxon>Tracheophyta</taxon>
        <taxon>Spermatophyta</taxon>
        <taxon>Magnoliopsida</taxon>
        <taxon>Liliopsida</taxon>
        <taxon>Poales</taxon>
        <taxon>Poaceae</taxon>
        <taxon>PACMAD clade</taxon>
        <taxon>Chloridoideae</taxon>
        <taxon>Eragrostideae</taxon>
        <taxon>Eragrostidinae</taxon>
        <taxon>Eragrostis</taxon>
    </lineage>
</organism>
<dbReference type="GO" id="GO:1900150">
    <property type="term" value="P:regulation of defense response to fungus"/>
    <property type="evidence" value="ECO:0007669"/>
    <property type="project" value="InterPro"/>
</dbReference>
<evidence type="ECO:0008006" key="4">
    <source>
        <dbReference type="Google" id="ProtNLM"/>
    </source>
</evidence>
<comment type="caution">
    <text evidence="2">The sequence shown here is derived from an EMBL/GenBank/DDBJ whole genome shotgun (WGS) entry which is preliminary data.</text>
</comment>
<dbReference type="Proteomes" id="UP000324897">
    <property type="component" value="Unassembled WGS sequence"/>
</dbReference>
<dbReference type="PANTHER" id="PTHR47488">
    <property type="entry name" value="HEAVY METAL TRANSPORT/DETOXIFICATION SUPERFAMILY PROTEIN"/>
    <property type="match status" value="1"/>
</dbReference>
<reference evidence="2 3" key="1">
    <citation type="journal article" date="2019" name="Sci. Rep.">
        <title>A high-quality genome of Eragrostis curvula grass provides insights into Poaceae evolution and supports new strategies to enhance forage quality.</title>
        <authorList>
            <person name="Carballo J."/>
            <person name="Santos B.A.C.M."/>
            <person name="Zappacosta D."/>
            <person name="Garbus I."/>
            <person name="Selva J.P."/>
            <person name="Gallo C.A."/>
            <person name="Diaz A."/>
            <person name="Albertini E."/>
            <person name="Caccamo M."/>
            <person name="Echenique V."/>
        </authorList>
    </citation>
    <scope>NUCLEOTIDE SEQUENCE [LARGE SCALE GENOMIC DNA]</scope>
    <source>
        <strain evidence="3">cv. Victoria</strain>
        <tissue evidence="2">Leaf</tissue>
    </source>
</reference>
<accession>A0A5J9TV97</accession>
<gene>
    <name evidence="2" type="ORF">EJB05_38218</name>
</gene>
<evidence type="ECO:0000313" key="2">
    <source>
        <dbReference type="EMBL" id="TVU14728.1"/>
    </source>
</evidence>
<dbReference type="AlphaFoldDB" id="A0A5J9TV97"/>
<evidence type="ECO:0000313" key="3">
    <source>
        <dbReference type="Proteomes" id="UP000324897"/>
    </source>
</evidence>
<keyword evidence="3" id="KW-1185">Reference proteome</keyword>
<feature type="non-terminal residue" evidence="2">
    <location>
        <position position="1"/>
    </location>
</feature>